<dbReference type="Gene3D" id="3.40.1760.10">
    <property type="entry name" value="YfbM-like super family"/>
    <property type="match status" value="1"/>
</dbReference>
<name>A0A8J3T1Y4_9ACTN</name>
<accession>A0A8J3T1Y4</accession>
<evidence type="ECO:0008006" key="3">
    <source>
        <dbReference type="Google" id="ProtNLM"/>
    </source>
</evidence>
<dbReference type="InterPro" id="IPR035944">
    <property type="entry name" value="YfbM-like_sf"/>
</dbReference>
<organism evidence="1 2">
    <name type="scientific">Planobispora takensis</name>
    <dbReference type="NCBI Taxonomy" id="1367882"/>
    <lineage>
        <taxon>Bacteria</taxon>
        <taxon>Bacillati</taxon>
        <taxon>Actinomycetota</taxon>
        <taxon>Actinomycetes</taxon>
        <taxon>Streptosporangiales</taxon>
        <taxon>Streptosporangiaceae</taxon>
        <taxon>Planobispora</taxon>
    </lineage>
</organism>
<evidence type="ECO:0000313" key="2">
    <source>
        <dbReference type="Proteomes" id="UP000634476"/>
    </source>
</evidence>
<comment type="caution">
    <text evidence="1">The sequence shown here is derived from an EMBL/GenBank/DDBJ whole genome shotgun (WGS) entry which is preliminary data.</text>
</comment>
<proteinExistence type="predicted"/>
<sequence length="169" mass="18045">MAVTHQFARVSEQQLASCRAPVEELDRLCSFATAPRSDYLDLDWAPGPLLRVGELACADPGVLAALRRALTGDEEVNPAYRDHPATVWEHPVTTLTSAAVAQVAQMLPDAEAAILAALSSPGGETLAVAGELLPGVDRPGEYLTRHLAALLDFYAGAAHHELAVVVWWD</sequence>
<dbReference type="EMBL" id="BOOK01000010">
    <property type="protein sequence ID" value="GIH99583.1"/>
    <property type="molecule type" value="Genomic_DNA"/>
</dbReference>
<gene>
    <name evidence="1" type="ORF">Pta02_15920</name>
</gene>
<protein>
    <recommendedName>
        <fullName evidence="3">DUF1877 domain-containing protein</fullName>
    </recommendedName>
</protein>
<dbReference type="AlphaFoldDB" id="A0A8J3T1Y4"/>
<dbReference type="RefSeq" id="WP_203874038.1">
    <property type="nucleotide sequence ID" value="NZ_BOOK01000010.1"/>
</dbReference>
<evidence type="ECO:0000313" key="1">
    <source>
        <dbReference type="EMBL" id="GIH99583.1"/>
    </source>
</evidence>
<keyword evidence="2" id="KW-1185">Reference proteome</keyword>
<reference evidence="1" key="1">
    <citation type="submission" date="2021-01" db="EMBL/GenBank/DDBJ databases">
        <title>Whole genome shotgun sequence of Planobispora takensis NBRC 109077.</title>
        <authorList>
            <person name="Komaki H."/>
            <person name="Tamura T."/>
        </authorList>
    </citation>
    <scope>NUCLEOTIDE SEQUENCE</scope>
    <source>
        <strain evidence="1">NBRC 109077</strain>
    </source>
</reference>
<dbReference type="Proteomes" id="UP000634476">
    <property type="component" value="Unassembled WGS sequence"/>
</dbReference>